<feature type="compositionally biased region" description="Polar residues" evidence="2">
    <location>
        <begin position="706"/>
        <end position="739"/>
    </location>
</feature>
<comment type="caution">
    <text evidence="5">The sequence shown here is derived from an EMBL/GenBank/DDBJ whole genome shotgun (WGS) entry which is preliminary data.</text>
</comment>
<dbReference type="Gene3D" id="4.10.240.10">
    <property type="entry name" value="Zn(2)-C6 fungal-type DNA-binding domain"/>
    <property type="match status" value="2"/>
</dbReference>
<gene>
    <name evidence="5" type="ORF">BJ322DRAFT_250414</name>
</gene>
<feature type="compositionally biased region" description="Low complexity" evidence="2">
    <location>
        <begin position="798"/>
        <end position="809"/>
    </location>
</feature>
<dbReference type="PROSITE" id="PS00463">
    <property type="entry name" value="ZN2_CY6_FUNGAL_1"/>
    <property type="match status" value="2"/>
</dbReference>
<organism evidence="5 6">
    <name type="scientific">Thelephora terrestris</name>
    <dbReference type="NCBI Taxonomy" id="56493"/>
    <lineage>
        <taxon>Eukaryota</taxon>
        <taxon>Fungi</taxon>
        <taxon>Dikarya</taxon>
        <taxon>Basidiomycota</taxon>
        <taxon>Agaricomycotina</taxon>
        <taxon>Agaricomycetes</taxon>
        <taxon>Thelephorales</taxon>
        <taxon>Thelephoraceae</taxon>
        <taxon>Thelephora</taxon>
    </lineage>
</organism>
<feature type="domain" description="Septin-type G" evidence="4">
    <location>
        <begin position="47"/>
        <end position="434"/>
    </location>
</feature>
<dbReference type="InterPro" id="IPR030379">
    <property type="entry name" value="G_SEPTIN_dom"/>
</dbReference>
<reference evidence="5" key="2">
    <citation type="submission" date="2020-11" db="EMBL/GenBank/DDBJ databases">
        <authorList>
            <consortium name="DOE Joint Genome Institute"/>
            <person name="Kuo A."/>
            <person name="Miyauchi S."/>
            <person name="Kiss E."/>
            <person name="Drula E."/>
            <person name="Kohler A."/>
            <person name="Sanchez-Garcia M."/>
            <person name="Andreopoulos B."/>
            <person name="Barry K.W."/>
            <person name="Bonito G."/>
            <person name="Buee M."/>
            <person name="Carver A."/>
            <person name="Chen C."/>
            <person name="Cichocki N."/>
            <person name="Clum A."/>
            <person name="Culley D."/>
            <person name="Crous P.W."/>
            <person name="Fauchery L."/>
            <person name="Girlanda M."/>
            <person name="Hayes R."/>
            <person name="Keri Z."/>
            <person name="Labutti K."/>
            <person name="Lipzen A."/>
            <person name="Lombard V."/>
            <person name="Magnuson J."/>
            <person name="Maillard F."/>
            <person name="Morin E."/>
            <person name="Murat C."/>
            <person name="Nolan M."/>
            <person name="Ohm R."/>
            <person name="Pangilinan J."/>
            <person name="Pereira M."/>
            <person name="Perotto S."/>
            <person name="Peter M."/>
            <person name="Riley R."/>
            <person name="Sitrit Y."/>
            <person name="Stielow B."/>
            <person name="Szollosi G."/>
            <person name="Zifcakova L."/>
            <person name="Stursova M."/>
            <person name="Spatafora J.W."/>
            <person name="Tedersoo L."/>
            <person name="Vaario L.-M."/>
            <person name="Yamada A."/>
            <person name="Yan M."/>
            <person name="Wang P."/>
            <person name="Xu J."/>
            <person name="Bruns T."/>
            <person name="Baldrian P."/>
            <person name="Vilgalys R."/>
            <person name="Henrissat B."/>
            <person name="Grigoriev I.V."/>
            <person name="Hibbett D."/>
            <person name="Nagy L.G."/>
            <person name="Martin F.M."/>
        </authorList>
    </citation>
    <scope>NUCLEOTIDE SEQUENCE</scope>
    <source>
        <strain evidence="5">UH-Tt-Lm1</strain>
    </source>
</reference>
<protein>
    <recommendedName>
        <fullName evidence="7">Zn(2)-C6 fungal-type domain-containing protein</fullName>
    </recommendedName>
</protein>
<dbReference type="InterPro" id="IPR001138">
    <property type="entry name" value="Zn2Cys6_DnaBD"/>
</dbReference>
<name>A0A9P6L480_9AGAM</name>
<feature type="compositionally biased region" description="Pro residues" evidence="2">
    <location>
        <begin position="890"/>
        <end position="904"/>
    </location>
</feature>
<reference evidence="5" key="1">
    <citation type="journal article" date="2020" name="Nat. Commun.">
        <title>Large-scale genome sequencing of mycorrhizal fungi provides insights into the early evolution of symbiotic traits.</title>
        <authorList>
            <person name="Miyauchi S."/>
            <person name="Kiss E."/>
            <person name="Kuo A."/>
            <person name="Drula E."/>
            <person name="Kohler A."/>
            <person name="Sanchez-Garcia M."/>
            <person name="Morin E."/>
            <person name="Andreopoulos B."/>
            <person name="Barry K.W."/>
            <person name="Bonito G."/>
            <person name="Buee M."/>
            <person name="Carver A."/>
            <person name="Chen C."/>
            <person name="Cichocki N."/>
            <person name="Clum A."/>
            <person name="Culley D."/>
            <person name="Crous P.W."/>
            <person name="Fauchery L."/>
            <person name="Girlanda M."/>
            <person name="Hayes R.D."/>
            <person name="Keri Z."/>
            <person name="LaButti K."/>
            <person name="Lipzen A."/>
            <person name="Lombard V."/>
            <person name="Magnuson J."/>
            <person name="Maillard F."/>
            <person name="Murat C."/>
            <person name="Nolan M."/>
            <person name="Ohm R.A."/>
            <person name="Pangilinan J."/>
            <person name="Pereira M.F."/>
            <person name="Perotto S."/>
            <person name="Peter M."/>
            <person name="Pfister S."/>
            <person name="Riley R."/>
            <person name="Sitrit Y."/>
            <person name="Stielow J.B."/>
            <person name="Szollosi G."/>
            <person name="Zifcakova L."/>
            <person name="Stursova M."/>
            <person name="Spatafora J.W."/>
            <person name="Tedersoo L."/>
            <person name="Vaario L.M."/>
            <person name="Yamada A."/>
            <person name="Yan M."/>
            <person name="Wang P."/>
            <person name="Xu J."/>
            <person name="Bruns T."/>
            <person name="Baldrian P."/>
            <person name="Vilgalys R."/>
            <person name="Dunand C."/>
            <person name="Henrissat B."/>
            <person name="Grigoriev I.V."/>
            <person name="Hibbett D."/>
            <person name="Nagy L.G."/>
            <person name="Martin F.M."/>
        </authorList>
    </citation>
    <scope>NUCLEOTIDE SEQUENCE</scope>
    <source>
        <strain evidence="5">UH-Tt-Lm1</strain>
    </source>
</reference>
<dbReference type="Pfam" id="PF00172">
    <property type="entry name" value="Zn_clus"/>
    <property type="match status" value="2"/>
</dbReference>
<dbReference type="PANTHER" id="PTHR18884">
    <property type="entry name" value="SEPTIN"/>
    <property type="match status" value="1"/>
</dbReference>
<evidence type="ECO:0000256" key="1">
    <source>
        <dbReference type="RuleBase" id="RU004560"/>
    </source>
</evidence>
<dbReference type="Proteomes" id="UP000736335">
    <property type="component" value="Unassembled WGS sequence"/>
</dbReference>
<dbReference type="Gene3D" id="3.40.50.300">
    <property type="entry name" value="P-loop containing nucleotide triphosphate hydrolases"/>
    <property type="match status" value="1"/>
</dbReference>
<dbReference type="Pfam" id="PF00735">
    <property type="entry name" value="Septin"/>
    <property type="match status" value="2"/>
</dbReference>
<sequence length="950" mass="102002">MDSPEQRPRSHIDDDYKVSLPPVGPAGLAPPQSSLSDTGARRNSVYSNIPGYTLMVAGQRSGKTSFLRLLLDTSNIAPTVSKEQLTPLAKFIQGSNGHTTHIRHVSVDVILDSPDSGAPQAVSLTLIDTPSLDFSDEVSSERVITDIIDHVDSRFADTSEDATNGNHHVHLCIYFLDPDQVVPPQQLSPQHIAPPRARSHSMSQAGQPIILDPPVTTHPEMLRPTLPEADIRAIRRLSARVNVLPIIARADILTNERLAAVKMAIRRDLAEAGIGFGIFDLDFSLQLSKNEQQNVGAGPSEAHPPKINGGSETGGGSAATSPQTPSTPSLRLPYALVSADIYSHSEGLVRAPPTRDDLILLYMPALTQTPMFSNAKLTKGKFTRSFRWGTLDILDQNHCDFRHLRTAVFHHMKTLQKYTKEYLYEKYKLEAPSLGHPIQRHQNARPHHMPLPRNHRPLMAIDVAPHSNGPVRHPALVLPPPSLPHNGEMMNTPMPIRPNSTKMAGSTGKSQRTRSKKITVACNFCRSRKLKCDGGKPACGQCFKRSNNCDYIPHSKRRGSGRTRKLPEDESGSELDSGDEGGGMDVDGGSVSRSPEVSTISVNRVNGNLEPTGGTASYLPEIRRVAGPPHHDPQQPLRLSPVVHGSSMLPNDNGSLPGAGISPSHHYRPYPGSNHSGNQDLPPITTLPVNGSMRSEDSVLPPIISLSDQHQSRSPNQQPLSHPASGTPTGQLPDGQQLSRPRKRASTTGSGRGSRSHYASKIVACNFCRARKTRCDGEHPACGACSRRSLACSYVNDPSTGMGPGPSSTGKRKSVGDSPEQRPMMDHHLDREHERDDRSGPPALPALSLSLPSSVMPTPTSGGHSGGTSVKSLSPPGGSHFGLHGHGNTYPPPPPPPLKTPPQPLGISGERANKSGGASDGGHSDGSDSMKRGAGPLDGMGPAKKMRYGE</sequence>
<dbReference type="PROSITE" id="PS51719">
    <property type="entry name" value="G_SEPTIN"/>
    <property type="match status" value="1"/>
</dbReference>
<feature type="region of interest" description="Disordered" evidence="2">
    <location>
        <begin position="550"/>
        <end position="756"/>
    </location>
</feature>
<feature type="compositionally biased region" description="Acidic residues" evidence="2">
    <location>
        <begin position="569"/>
        <end position="579"/>
    </location>
</feature>
<dbReference type="SUPFAM" id="SSF57701">
    <property type="entry name" value="Zn2/Cys6 DNA-binding domain"/>
    <property type="match status" value="2"/>
</dbReference>
<dbReference type="CDD" id="cd00067">
    <property type="entry name" value="GAL4"/>
    <property type="match status" value="2"/>
</dbReference>
<feature type="domain" description="Zn(2)-C6 fungal-type" evidence="3">
    <location>
        <begin position="521"/>
        <end position="551"/>
    </location>
</feature>
<feature type="compositionally biased region" description="Basic and acidic residues" evidence="2">
    <location>
        <begin position="1"/>
        <end position="17"/>
    </location>
</feature>
<dbReference type="EMBL" id="WIUZ02000013">
    <property type="protein sequence ID" value="KAF9781878.1"/>
    <property type="molecule type" value="Genomic_DNA"/>
</dbReference>
<dbReference type="PROSITE" id="PS50048">
    <property type="entry name" value="ZN2_CY6_FUNGAL_2"/>
    <property type="match status" value="2"/>
</dbReference>
<keyword evidence="6" id="KW-1185">Reference proteome</keyword>
<feature type="region of interest" description="Disordered" evidence="2">
    <location>
        <begin position="292"/>
        <end position="328"/>
    </location>
</feature>
<feature type="compositionally biased region" description="Basic and acidic residues" evidence="2">
    <location>
        <begin position="819"/>
        <end position="839"/>
    </location>
</feature>
<feature type="compositionally biased region" description="Basic residues" evidence="2">
    <location>
        <begin position="554"/>
        <end position="564"/>
    </location>
</feature>
<evidence type="ECO:0008006" key="7">
    <source>
        <dbReference type="Google" id="ProtNLM"/>
    </source>
</evidence>
<feature type="region of interest" description="Disordered" evidence="2">
    <location>
        <begin position="1"/>
        <end position="42"/>
    </location>
</feature>
<feature type="compositionally biased region" description="Basic and acidic residues" evidence="2">
    <location>
        <begin position="621"/>
        <end position="633"/>
    </location>
</feature>
<feature type="compositionally biased region" description="Low complexity" evidence="2">
    <location>
        <begin position="845"/>
        <end position="862"/>
    </location>
</feature>
<evidence type="ECO:0000313" key="5">
    <source>
        <dbReference type="EMBL" id="KAF9781878.1"/>
    </source>
</evidence>
<feature type="domain" description="Zn(2)-C6 fungal-type" evidence="3">
    <location>
        <begin position="764"/>
        <end position="794"/>
    </location>
</feature>
<comment type="similarity">
    <text evidence="1">Belongs to the TRAFAC class TrmE-Era-EngA-EngB-Septin-like GTPase superfamily. Septin GTPase family.</text>
</comment>
<feature type="compositionally biased region" description="Polar residues" evidence="2">
    <location>
        <begin position="595"/>
        <end position="606"/>
    </location>
</feature>
<dbReference type="GO" id="GO:0000981">
    <property type="term" value="F:DNA-binding transcription factor activity, RNA polymerase II-specific"/>
    <property type="evidence" value="ECO:0007669"/>
    <property type="project" value="InterPro"/>
</dbReference>
<dbReference type="GO" id="GO:0005525">
    <property type="term" value="F:GTP binding"/>
    <property type="evidence" value="ECO:0007669"/>
    <property type="project" value="UniProtKB-KW"/>
</dbReference>
<dbReference type="InterPro" id="IPR036864">
    <property type="entry name" value="Zn2-C6_fun-type_DNA-bd_sf"/>
</dbReference>
<keyword evidence="1" id="KW-0342">GTP-binding</keyword>
<dbReference type="SMART" id="SM00066">
    <property type="entry name" value="GAL4"/>
    <property type="match status" value="2"/>
</dbReference>
<dbReference type="GO" id="GO:0008270">
    <property type="term" value="F:zinc ion binding"/>
    <property type="evidence" value="ECO:0007669"/>
    <property type="project" value="InterPro"/>
</dbReference>
<evidence type="ECO:0000259" key="4">
    <source>
        <dbReference type="PROSITE" id="PS51719"/>
    </source>
</evidence>
<dbReference type="OrthoDB" id="10261408at2759"/>
<dbReference type="AlphaFoldDB" id="A0A9P6L480"/>
<evidence type="ECO:0000313" key="6">
    <source>
        <dbReference type="Proteomes" id="UP000736335"/>
    </source>
</evidence>
<evidence type="ECO:0000259" key="3">
    <source>
        <dbReference type="PROSITE" id="PS50048"/>
    </source>
</evidence>
<keyword evidence="1" id="KW-0547">Nucleotide-binding</keyword>
<feature type="region of interest" description="Disordered" evidence="2">
    <location>
        <begin position="798"/>
        <end position="950"/>
    </location>
</feature>
<evidence type="ECO:0000256" key="2">
    <source>
        <dbReference type="SAM" id="MobiDB-lite"/>
    </source>
</evidence>
<feature type="compositionally biased region" description="Basic and acidic residues" evidence="2">
    <location>
        <begin position="922"/>
        <end position="931"/>
    </location>
</feature>
<dbReference type="InterPro" id="IPR027417">
    <property type="entry name" value="P-loop_NTPase"/>
</dbReference>
<accession>A0A9P6L480</accession>
<proteinExistence type="inferred from homology"/>